<dbReference type="InterPro" id="IPR049363">
    <property type="entry name" value="RMI1_N"/>
</dbReference>
<reference evidence="6" key="1">
    <citation type="submission" date="2019-01" db="EMBL/GenBank/DDBJ databases">
        <title>Draft genome sequences of three monokaryotic isolates of the white-rot basidiomycete fungus Dichomitus squalens.</title>
        <authorList>
            <consortium name="DOE Joint Genome Institute"/>
            <person name="Lopez S.C."/>
            <person name="Andreopoulos B."/>
            <person name="Pangilinan J."/>
            <person name="Lipzen A."/>
            <person name="Riley R."/>
            <person name="Ahrendt S."/>
            <person name="Ng V."/>
            <person name="Barry K."/>
            <person name="Daum C."/>
            <person name="Grigoriev I.V."/>
            <person name="Hilden K.S."/>
            <person name="Makela M.R."/>
            <person name="de Vries R.P."/>
        </authorList>
    </citation>
    <scope>NUCLEOTIDE SEQUENCE [LARGE SCALE GENOMIC DNA]</scope>
    <source>
        <strain evidence="6">OM18370.1</strain>
    </source>
</reference>
<dbReference type="AlphaFoldDB" id="A0A4Q9MFV1"/>
<dbReference type="GO" id="GO:0031422">
    <property type="term" value="C:RecQ family helicase-topoisomerase III complex"/>
    <property type="evidence" value="ECO:0007669"/>
    <property type="project" value="TreeGrafter"/>
</dbReference>
<evidence type="ECO:0000256" key="1">
    <source>
        <dbReference type="ARBA" id="ARBA00006395"/>
    </source>
</evidence>
<feature type="compositionally biased region" description="Basic and acidic residues" evidence="3">
    <location>
        <begin position="123"/>
        <end position="136"/>
    </location>
</feature>
<dbReference type="Gene3D" id="2.40.50.770">
    <property type="entry name" value="RecQ-mediated genome instability protein Rmi1, C-terminal domain"/>
    <property type="match status" value="1"/>
</dbReference>
<dbReference type="PANTHER" id="PTHR14790:SF15">
    <property type="entry name" value="RECQ-MEDIATED GENOME INSTABILITY PROTEIN 1"/>
    <property type="match status" value="1"/>
</dbReference>
<name>A0A4Q9MFV1_9APHY</name>
<sequence>MPPPPPQVTQWLRETYPQPTVDPEWLEACYTWILSELHLDPARDMPAILDNVNSQLLGSDFADSMVAGTGFPQNVLGADHAVLRGPILVEVTEIMEIAHSAYSLLQVHESRQEYRKQAALRDASGDGREHERERKPMPKYPRSTLQLLLSDGASVLPAIEVKNLPQFELGETPLGYKVGVLGHAVGVPSSSMPYIVRVL</sequence>
<proteinExistence type="inferred from homology"/>
<gene>
    <name evidence="6" type="ORF">BD311DRAFT_457990</name>
</gene>
<dbReference type="PANTHER" id="PTHR14790">
    <property type="entry name" value="RECQ-MEDIATED GENOME INSTABILITY PROTEIN 1 RMI1"/>
    <property type="match status" value="1"/>
</dbReference>
<evidence type="ECO:0000256" key="2">
    <source>
        <dbReference type="ARBA" id="ARBA00018987"/>
    </source>
</evidence>
<dbReference type="GO" id="GO:0000724">
    <property type="term" value="P:double-strand break repair via homologous recombination"/>
    <property type="evidence" value="ECO:0007669"/>
    <property type="project" value="TreeGrafter"/>
</dbReference>
<dbReference type="OrthoDB" id="341511at2759"/>
<feature type="region of interest" description="Disordered" evidence="3">
    <location>
        <begin position="116"/>
        <end position="140"/>
    </location>
</feature>
<dbReference type="Pfam" id="PF08585">
    <property type="entry name" value="RMI1_N_C"/>
    <property type="match status" value="1"/>
</dbReference>
<dbReference type="InterPro" id="IPR042470">
    <property type="entry name" value="RMI1_N_C_sf"/>
</dbReference>
<dbReference type="EMBL" id="ML143449">
    <property type="protein sequence ID" value="TBU26235.1"/>
    <property type="molecule type" value="Genomic_DNA"/>
</dbReference>
<organism evidence="6">
    <name type="scientific">Dichomitus squalens</name>
    <dbReference type="NCBI Taxonomy" id="114155"/>
    <lineage>
        <taxon>Eukaryota</taxon>
        <taxon>Fungi</taxon>
        <taxon>Dikarya</taxon>
        <taxon>Basidiomycota</taxon>
        <taxon>Agaricomycotina</taxon>
        <taxon>Agaricomycetes</taxon>
        <taxon>Polyporales</taxon>
        <taxon>Polyporaceae</taxon>
        <taxon>Dichomitus</taxon>
    </lineage>
</organism>
<dbReference type="GO" id="GO:0000712">
    <property type="term" value="P:resolution of meiotic recombination intermediates"/>
    <property type="evidence" value="ECO:0007669"/>
    <property type="project" value="TreeGrafter"/>
</dbReference>
<evidence type="ECO:0000256" key="3">
    <source>
        <dbReference type="SAM" id="MobiDB-lite"/>
    </source>
</evidence>
<feature type="domain" description="RMI1 N-terminal" evidence="5">
    <location>
        <begin position="12"/>
        <end position="64"/>
    </location>
</feature>
<dbReference type="InterPro" id="IPR013894">
    <property type="entry name" value="RMI1_OB"/>
</dbReference>
<accession>A0A4Q9MFV1</accession>
<dbReference type="Pfam" id="PF21000">
    <property type="entry name" value="RMI1_N_N"/>
    <property type="match status" value="1"/>
</dbReference>
<dbReference type="Proteomes" id="UP000292957">
    <property type="component" value="Unassembled WGS sequence"/>
</dbReference>
<comment type="similarity">
    <text evidence="1">Belongs to the RMI1 family.</text>
</comment>
<feature type="domain" description="RecQ mediated genome instability protein 1 OB-fold" evidence="4">
    <location>
        <begin position="71"/>
        <end position="180"/>
    </location>
</feature>
<protein>
    <recommendedName>
        <fullName evidence="2">RecQ-mediated genome instability protein 1</fullName>
    </recommendedName>
</protein>
<evidence type="ECO:0000259" key="4">
    <source>
        <dbReference type="Pfam" id="PF08585"/>
    </source>
</evidence>
<dbReference type="GO" id="GO:0016604">
    <property type="term" value="C:nuclear body"/>
    <property type="evidence" value="ECO:0007669"/>
    <property type="project" value="TreeGrafter"/>
</dbReference>
<evidence type="ECO:0000259" key="5">
    <source>
        <dbReference type="Pfam" id="PF21000"/>
    </source>
</evidence>
<evidence type="ECO:0000313" key="6">
    <source>
        <dbReference type="EMBL" id="TBU26235.1"/>
    </source>
</evidence>
<dbReference type="SMART" id="SM01161">
    <property type="entry name" value="DUF1767"/>
    <property type="match status" value="1"/>
</dbReference>